<keyword evidence="1" id="KW-0472">Membrane</keyword>
<dbReference type="PANTHER" id="PTHR31170">
    <property type="entry name" value="BNAC04G53230D PROTEIN"/>
    <property type="match status" value="1"/>
</dbReference>
<keyword evidence="3" id="KW-1185">Reference proteome</keyword>
<feature type="transmembrane region" description="Helical" evidence="1">
    <location>
        <begin position="464"/>
        <end position="489"/>
    </location>
</feature>
<gene>
    <name evidence="2" type="ORF">ERUC_LOCUS395</name>
</gene>
<comment type="caution">
    <text evidence="2">The sequence shown here is derived from an EMBL/GenBank/DDBJ whole genome shotgun (WGS) entry which is preliminary data.</text>
</comment>
<sequence>MYPPSQVNEDSEMIPDQEEEEAALLLLDKVTPPILLKESAGDNSCCIFRIPHILGRANHTAYSPKIVSIGPYHHSDDKEHEHLKMIEEHKKRYLEFFVSKTKENGVNLSHLIDVVSKSEQAIRDSYSENLDFSQEKLTKVMLLDSCFILMLFLVVSRKIEYKNFNDPIFKLRWILPTLRSDLLLLENQVPLFLLNKILETSKLAPSTSLNEMAFTFFKYSIKKPENSWEKHKNLRAKHLLDLIRKTFIPIPSPPTTQKQCCINIDSSGPEEKTRVIKTLKNTCLTKICPSKESGTRAQKTSPPPSRFLELIVSAKKLRLRGIKFKRRENVDTPLDINFKNGLLEIPLLVFDDFMSSVLINCVAFEQFNMRCTTEITSYVVFMGCLINTDEDATFLVEKGIIENYFGTGEQVSLFFKNIGKDISFSISKSYLAKLFERVNKYTSKGCHVHWAGFKYTHFHTPWTFLSSCAALLLLLLTIIQAFFAAYAYFRPPKNN</sequence>
<evidence type="ECO:0000313" key="2">
    <source>
        <dbReference type="EMBL" id="CAH8282424.1"/>
    </source>
</evidence>
<reference evidence="2 3" key="1">
    <citation type="submission" date="2022-03" db="EMBL/GenBank/DDBJ databases">
        <authorList>
            <person name="Macdonald S."/>
            <person name="Ahmed S."/>
            <person name="Newling K."/>
        </authorList>
    </citation>
    <scope>NUCLEOTIDE SEQUENCE [LARGE SCALE GENOMIC DNA]</scope>
</reference>
<keyword evidence="1" id="KW-1133">Transmembrane helix</keyword>
<dbReference type="InterPro" id="IPR004158">
    <property type="entry name" value="DUF247_pln"/>
</dbReference>
<evidence type="ECO:0000313" key="3">
    <source>
        <dbReference type="Proteomes" id="UP001642260"/>
    </source>
</evidence>
<dbReference type="Proteomes" id="UP001642260">
    <property type="component" value="Unassembled WGS sequence"/>
</dbReference>
<organism evidence="2 3">
    <name type="scientific">Eruca vesicaria subsp. sativa</name>
    <name type="common">Garden rocket</name>
    <name type="synonym">Eruca sativa</name>
    <dbReference type="NCBI Taxonomy" id="29727"/>
    <lineage>
        <taxon>Eukaryota</taxon>
        <taxon>Viridiplantae</taxon>
        <taxon>Streptophyta</taxon>
        <taxon>Embryophyta</taxon>
        <taxon>Tracheophyta</taxon>
        <taxon>Spermatophyta</taxon>
        <taxon>Magnoliopsida</taxon>
        <taxon>eudicotyledons</taxon>
        <taxon>Gunneridae</taxon>
        <taxon>Pentapetalae</taxon>
        <taxon>rosids</taxon>
        <taxon>malvids</taxon>
        <taxon>Brassicales</taxon>
        <taxon>Brassicaceae</taxon>
        <taxon>Brassiceae</taxon>
        <taxon>Eruca</taxon>
    </lineage>
</organism>
<name>A0ABC8IMG3_ERUVS</name>
<proteinExistence type="predicted"/>
<dbReference type="PANTHER" id="PTHR31170:SF21">
    <property type="match status" value="1"/>
</dbReference>
<evidence type="ECO:0000256" key="1">
    <source>
        <dbReference type="SAM" id="Phobius"/>
    </source>
</evidence>
<protein>
    <submittedName>
        <fullName evidence="2">Uncharacterized protein</fullName>
    </submittedName>
</protein>
<dbReference type="AlphaFoldDB" id="A0ABC8IMG3"/>
<keyword evidence="1" id="KW-0812">Transmembrane</keyword>
<accession>A0ABC8IMG3</accession>
<dbReference type="Pfam" id="PF03140">
    <property type="entry name" value="DUF247"/>
    <property type="match status" value="1"/>
</dbReference>
<dbReference type="EMBL" id="CAKOAT010000002">
    <property type="protein sequence ID" value="CAH8282424.1"/>
    <property type="molecule type" value="Genomic_DNA"/>
</dbReference>